<sequence length="53" mass="5989">MYHYIVSVLAIVLFLVASSEPWKMLAVGVLMVSGTLFIIEFLNQKPEKSDRGF</sequence>
<accession>A0A2R6Y4S8</accession>
<gene>
    <name evidence="1" type="ORF">BSOLF_1197</name>
</gene>
<evidence type="ECO:0000313" key="2">
    <source>
        <dbReference type="Proteomes" id="UP000244338"/>
    </source>
</evidence>
<dbReference type="EMBL" id="PEBX01000004">
    <property type="protein sequence ID" value="PTQ57653.1"/>
    <property type="molecule type" value="Genomic_DNA"/>
</dbReference>
<dbReference type="AlphaFoldDB" id="A0A2R6Y4S8"/>
<proteinExistence type="predicted"/>
<dbReference type="Proteomes" id="UP000244338">
    <property type="component" value="Unassembled WGS sequence"/>
</dbReference>
<reference evidence="2" key="1">
    <citation type="journal article" date="2018" name="Sci. Rep.">
        <title>Lignite coal burning seam in the remote Altai Mountains harbors a hydrogen-driven thermophilic microbial community.</title>
        <authorList>
            <person name="Kadnikov V.V."/>
            <person name="Mardanov A.V."/>
            <person name="Ivasenko D.A."/>
            <person name="Antsiferov D.V."/>
            <person name="Beletsky A.V."/>
            <person name="Karnachuk O.V."/>
            <person name="Ravin N.V."/>
        </authorList>
    </citation>
    <scope>NUCLEOTIDE SEQUENCE [LARGE SCALE GENOMIC DNA]</scope>
</reference>
<evidence type="ECO:0000313" key="1">
    <source>
        <dbReference type="EMBL" id="PTQ57653.1"/>
    </source>
</evidence>
<name>A0A2R6Y4S8_9BACL</name>
<comment type="caution">
    <text evidence="1">The sequence shown here is derived from an EMBL/GenBank/DDBJ whole genome shotgun (WGS) entry which is preliminary data.</text>
</comment>
<organism evidence="1 2">
    <name type="scientific">Candidatus Carbonibacillus altaicus</name>
    <dbReference type="NCBI Taxonomy" id="2163959"/>
    <lineage>
        <taxon>Bacteria</taxon>
        <taxon>Bacillati</taxon>
        <taxon>Bacillota</taxon>
        <taxon>Bacilli</taxon>
        <taxon>Bacillales</taxon>
        <taxon>Candidatus Carbonibacillus</taxon>
    </lineage>
</organism>
<protein>
    <submittedName>
        <fullName evidence="1">Uncharacterized protein</fullName>
    </submittedName>
</protein>